<keyword evidence="2" id="KW-1185">Reference proteome</keyword>
<gene>
    <name evidence="1" type="ORF">LOK49_LG11G01326</name>
</gene>
<dbReference type="EMBL" id="CM045769">
    <property type="protein sequence ID" value="KAI7993692.1"/>
    <property type="molecule type" value="Genomic_DNA"/>
</dbReference>
<evidence type="ECO:0000313" key="2">
    <source>
        <dbReference type="Proteomes" id="UP001060215"/>
    </source>
</evidence>
<dbReference type="Proteomes" id="UP001060215">
    <property type="component" value="Chromosome 12"/>
</dbReference>
<comment type="caution">
    <text evidence="1">The sequence shown here is derived from an EMBL/GenBank/DDBJ whole genome shotgun (WGS) entry which is preliminary data.</text>
</comment>
<protein>
    <submittedName>
        <fullName evidence="1">Uncharacterized protein</fullName>
    </submittedName>
</protein>
<name>A0ACC0FZW0_9ERIC</name>
<accession>A0ACC0FZW0</accession>
<reference evidence="1 2" key="1">
    <citation type="journal article" date="2022" name="Plant J.">
        <title>Chromosome-level genome of Camellia lanceoleosa provides a valuable resource for understanding genome evolution and self-incompatibility.</title>
        <authorList>
            <person name="Gong W."/>
            <person name="Xiao S."/>
            <person name="Wang L."/>
            <person name="Liao Z."/>
            <person name="Chang Y."/>
            <person name="Mo W."/>
            <person name="Hu G."/>
            <person name="Li W."/>
            <person name="Zhao G."/>
            <person name="Zhu H."/>
            <person name="Hu X."/>
            <person name="Ji K."/>
            <person name="Xiang X."/>
            <person name="Song Q."/>
            <person name="Yuan D."/>
            <person name="Jin S."/>
            <person name="Zhang L."/>
        </authorList>
    </citation>
    <scope>NUCLEOTIDE SEQUENCE [LARGE SCALE GENOMIC DNA]</scope>
    <source>
        <strain evidence="1">SQ_2022a</strain>
    </source>
</reference>
<organism evidence="1 2">
    <name type="scientific">Camellia lanceoleosa</name>
    <dbReference type="NCBI Taxonomy" id="1840588"/>
    <lineage>
        <taxon>Eukaryota</taxon>
        <taxon>Viridiplantae</taxon>
        <taxon>Streptophyta</taxon>
        <taxon>Embryophyta</taxon>
        <taxon>Tracheophyta</taxon>
        <taxon>Spermatophyta</taxon>
        <taxon>Magnoliopsida</taxon>
        <taxon>eudicotyledons</taxon>
        <taxon>Gunneridae</taxon>
        <taxon>Pentapetalae</taxon>
        <taxon>asterids</taxon>
        <taxon>Ericales</taxon>
        <taxon>Theaceae</taxon>
        <taxon>Camellia</taxon>
    </lineage>
</organism>
<evidence type="ECO:0000313" key="1">
    <source>
        <dbReference type="EMBL" id="KAI7993692.1"/>
    </source>
</evidence>
<sequence length="177" mass="20823">MDQREYTIDDEDRKRFSCRFPFLVDPNTGKSMYESSEIVKYLFQQYGKGRSPSMGLLESPLSSHNTLLRDGCQLFFGGRGMTLWEKARTESPSKKLELFSYENNPHFVNWSFLTSFKLWERDLDERIHYLRHLDQKRCLTLLIPTLALKLVTTRRFYHIFGSDLFHGQCIGATSSIF</sequence>
<proteinExistence type="predicted"/>